<evidence type="ECO:0000313" key="2">
    <source>
        <dbReference type="Proteomes" id="UP000708208"/>
    </source>
</evidence>
<dbReference type="EMBL" id="CAJVCH010571147">
    <property type="protein sequence ID" value="CAG7836767.1"/>
    <property type="molecule type" value="Genomic_DNA"/>
</dbReference>
<comment type="caution">
    <text evidence="1">The sequence shown here is derived from an EMBL/GenBank/DDBJ whole genome shotgun (WGS) entry which is preliminary data.</text>
</comment>
<accession>A0A8J2LUE9</accession>
<dbReference type="AlphaFoldDB" id="A0A8J2LUE9"/>
<feature type="non-terminal residue" evidence="1">
    <location>
        <position position="53"/>
    </location>
</feature>
<dbReference type="Proteomes" id="UP000708208">
    <property type="component" value="Unassembled WGS sequence"/>
</dbReference>
<evidence type="ECO:0000313" key="1">
    <source>
        <dbReference type="EMBL" id="CAG7836767.1"/>
    </source>
</evidence>
<keyword evidence="2" id="KW-1185">Reference proteome</keyword>
<gene>
    <name evidence="1" type="ORF">AFUS01_LOCUS45973</name>
</gene>
<protein>
    <submittedName>
        <fullName evidence="1">Uncharacterized protein</fullName>
    </submittedName>
</protein>
<sequence length="53" mass="6371">NQKSSKKYFSNGAHFSPYLHIGTRNLKKTGIRGRFYLNRTIRKKDRKIFVRRS</sequence>
<proteinExistence type="predicted"/>
<name>A0A8J2LUE9_9HEXA</name>
<organism evidence="1 2">
    <name type="scientific">Allacma fusca</name>
    <dbReference type="NCBI Taxonomy" id="39272"/>
    <lineage>
        <taxon>Eukaryota</taxon>
        <taxon>Metazoa</taxon>
        <taxon>Ecdysozoa</taxon>
        <taxon>Arthropoda</taxon>
        <taxon>Hexapoda</taxon>
        <taxon>Collembola</taxon>
        <taxon>Symphypleona</taxon>
        <taxon>Sminthuridae</taxon>
        <taxon>Allacma</taxon>
    </lineage>
</organism>
<reference evidence="1" key="1">
    <citation type="submission" date="2021-06" db="EMBL/GenBank/DDBJ databases">
        <authorList>
            <person name="Hodson N. C."/>
            <person name="Mongue J. A."/>
            <person name="Jaron S. K."/>
        </authorList>
    </citation>
    <scope>NUCLEOTIDE SEQUENCE</scope>
</reference>